<reference evidence="4" key="1">
    <citation type="journal article" date="2006" name="Proc. Natl. Acad. Sci. U.S.A.">
        <title>Genome analysis of the smallest free-living eukaryote Ostreococcus tauri unveils many unique features.</title>
        <authorList>
            <person name="Derelle E."/>
            <person name="Ferraz C."/>
            <person name="Rombauts S."/>
            <person name="Rouze P."/>
            <person name="Worden A.Z."/>
            <person name="Robbens S."/>
            <person name="Partensky F."/>
            <person name="Degroeve S."/>
            <person name="Echeynie S."/>
            <person name="Cooke R."/>
            <person name="Saeys Y."/>
            <person name="Wuyts J."/>
            <person name="Jabbari K."/>
            <person name="Bowler C."/>
            <person name="Panaud O."/>
            <person name="Piegu B."/>
            <person name="Ball S.G."/>
            <person name="Ral J.-P."/>
            <person name="Bouget F.-Y."/>
            <person name="Piganeau G."/>
            <person name="De Baets B."/>
            <person name="Picard A."/>
            <person name="Delseny M."/>
            <person name="Demaille J."/>
            <person name="Van de Peer Y."/>
            <person name="Moreau H."/>
        </authorList>
    </citation>
    <scope>NUCLEOTIDE SEQUENCE [LARGE SCALE GENOMIC DNA]</scope>
    <source>
        <strain evidence="4">OTTH 0595 / CCAP 157/2 / RCC745</strain>
    </source>
</reference>
<keyword evidence="2" id="KW-1133">Transmembrane helix</keyword>
<reference evidence="3 4" key="2">
    <citation type="journal article" date="2014" name="BMC Genomics">
        <title>An improved genome of the model marine alga Ostreococcus tauri unfolds by assessing Illumina de novo assemblies.</title>
        <authorList>
            <person name="Blanc-Mathieu R."/>
            <person name="Verhelst B."/>
            <person name="Derelle E."/>
            <person name="Rombauts S."/>
            <person name="Bouget F.Y."/>
            <person name="Carre I."/>
            <person name="Chateau A."/>
            <person name="Eyre-Walker A."/>
            <person name="Grimsley N."/>
            <person name="Moreau H."/>
            <person name="Piegu B."/>
            <person name="Rivals E."/>
            <person name="Schackwitz W."/>
            <person name="Van de Peer Y."/>
            <person name="Piganeau G."/>
        </authorList>
    </citation>
    <scope>NUCLEOTIDE SEQUENCE [LARGE SCALE GENOMIC DNA]</scope>
    <source>
        <strain evidence="4">OTTH 0595 / CCAP 157/2 / RCC745</strain>
    </source>
</reference>
<dbReference type="STRING" id="70448.A0A090M6D5"/>
<protein>
    <submittedName>
        <fullName evidence="3">Unnamed product</fullName>
    </submittedName>
</protein>
<dbReference type="InParanoid" id="A0A090M6D5"/>
<dbReference type="Proteomes" id="UP000009170">
    <property type="component" value="Unassembled WGS sequence"/>
</dbReference>
<dbReference type="GeneID" id="9836283"/>
<name>A0A090M6D5_OSTTA</name>
<keyword evidence="1" id="KW-0175">Coiled coil</keyword>
<keyword evidence="2" id="KW-0812">Transmembrane</keyword>
<keyword evidence="4" id="KW-1185">Reference proteome</keyword>
<gene>
    <name evidence="3" type="ORF">OT_ostta12g00780</name>
</gene>
<evidence type="ECO:0000256" key="2">
    <source>
        <dbReference type="SAM" id="Phobius"/>
    </source>
</evidence>
<organism evidence="3 4">
    <name type="scientific">Ostreococcus tauri</name>
    <name type="common">Marine green alga</name>
    <dbReference type="NCBI Taxonomy" id="70448"/>
    <lineage>
        <taxon>Eukaryota</taxon>
        <taxon>Viridiplantae</taxon>
        <taxon>Chlorophyta</taxon>
        <taxon>Mamiellophyceae</taxon>
        <taxon>Mamiellales</taxon>
        <taxon>Bathycoccaceae</taxon>
        <taxon>Ostreococcus</taxon>
    </lineage>
</organism>
<evidence type="ECO:0000256" key="1">
    <source>
        <dbReference type="SAM" id="Coils"/>
    </source>
</evidence>
<evidence type="ECO:0000313" key="4">
    <source>
        <dbReference type="Proteomes" id="UP000009170"/>
    </source>
</evidence>
<accession>A0A090M6D5</accession>
<proteinExistence type="predicted"/>
<feature type="coiled-coil region" evidence="1">
    <location>
        <begin position="113"/>
        <end position="140"/>
    </location>
</feature>
<dbReference type="KEGG" id="ota:OT_ostta12g00780"/>
<dbReference type="RefSeq" id="XP_003082227.2">
    <property type="nucleotide sequence ID" value="XM_003082179.2"/>
</dbReference>
<comment type="caution">
    <text evidence="3">The sequence shown here is derived from an EMBL/GenBank/DDBJ whole genome shotgun (WGS) entry which is preliminary data.</text>
</comment>
<evidence type="ECO:0000313" key="3">
    <source>
        <dbReference type="EMBL" id="CEF99805.1"/>
    </source>
</evidence>
<dbReference type="EMBL" id="CAID01000012">
    <property type="protein sequence ID" value="CEF99805.1"/>
    <property type="molecule type" value="Genomic_DNA"/>
</dbReference>
<sequence>MASTYGAVGADVGDETDALLPIGVDDDGSGRHRERGRRGRWMTMPSAAALILVLATTATVAFYAGARTTTTTTTIERGRLGAFAVDRFGDGASETGASRRTTASLGWWWDDVIADLEKEVNKWKNQADELAGKVRGLEKLVDGLHAEVNSWKDKAIRARNDVSFYTRLAKERLEKYTDLVRSTDVNQVLDLVPGIRDTVEKWHEEALKFEQMARAHTMEALESLDAFSDDVMNAIDDAQSALENVANNLESEIRKLVEGAIAPFLGLDVENLAGAIHDAFMKSFNHVSSASAANLGSKQAHRDKRRALVEVRRDLANVFRGETVESRVWTSAPTLFGDEAQRASLGASDDSGDGPCTDIGFQGMDDYDSQSYLMPWPEKFKDDAPNPMLIKFPHLNMRTCAKLTKLHIPRTVSTKLSSAFQQLVSNFVDETISSTGLLDFIDDVKKLGDGTFFGGRRLLSVDEKRDLRALQLKYKDQLASKEDEVFERISQLYDLLLDPSTFNRHRAPTASTRDSAEQTRDAADLGVNFSRLLDRFTSDLMAALDEMKGTEVSAEFSLGLAFTAAFKAEHSIFHDGEILKDFFNVTSNSVSKVMNIPIAGPLLALVADLDFSIDMPYFFRTDMKGEIELEVEIDFPISLTLSQTPSVTAGTPSVLAQSPASGAVVSGLQVGLVTQLGKLFVGLCAGPVCAGPQGSARQDVYVGLDAFVALQEKDVMCHEEGANTLIAMWTDWDYSAAIKKECLFSYAGIGGYLQIPKTQVSAVIAIKPLPTDDPASLLNSAKSKVEDAGAALAEGLEHGGDAGLSADPAIIVYDFSDDISRVYDSEGDFHVQDVFHACSEKQSSDAKVCEEESTSHITCSLPSAVPAAQVSSIRTEPIAADRVVVKKRLRLLDTWTDVGIRGDDYLRVGAYFVTLFVNNHAAGGRQWSETYSGIMSWSHFDTTNSNDADEVDLHAAGHARNDQYIRLRVLREVNGKLTLQAAATTSTYSESTYSFTFTRAFLYPHPQATLSTSTKSGMDEVIQKTRTFTLGDGWTDVGVGYGDLSTGTYVVMLYAASNWAVGGGQATETYSGIMSWYSGGTNNGESDEITLHAGGRGRRDKLIRLRTRRTWRTQNLGLRLEARIEGGTSGDAMYNFHFRRLFPRQLSPLPSDVPSGTGLNQVATFVKTFELGLDWTETGIQFGDLATGTYALNLYVHNTHASIDQWMETYSGIVSWYAASTNSPNTDDVVLHSAGRANGSKRVLLRVRRTGRSEARGLQLDIAIDAIDRVESASIGRGNGNGLGGGRGNLAPAPAHAYEFHFRRLA</sequence>
<feature type="transmembrane region" description="Helical" evidence="2">
    <location>
        <begin position="41"/>
        <end position="64"/>
    </location>
</feature>
<keyword evidence="2" id="KW-0472">Membrane</keyword>